<dbReference type="EMBL" id="JBJHQH010000012">
    <property type="protein sequence ID" value="MFK9093121.1"/>
    <property type="molecule type" value="Genomic_DNA"/>
</dbReference>
<dbReference type="PANTHER" id="PTHR43649">
    <property type="entry name" value="ARABINOSE-BINDING PROTEIN-RELATED"/>
    <property type="match status" value="1"/>
</dbReference>
<keyword evidence="5" id="KW-1185">Reference proteome</keyword>
<proteinExistence type="inferred from homology"/>
<dbReference type="PROSITE" id="PS51257">
    <property type="entry name" value="PROKAR_LIPOPROTEIN"/>
    <property type="match status" value="1"/>
</dbReference>
<dbReference type="InterPro" id="IPR006059">
    <property type="entry name" value="SBP"/>
</dbReference>
<feature type="chain" id="PRO_5046638427" evidence="3">
    <location>
        <begin position="25"/>
        <end position="432"/>
    </location>
</feature>
<keyword evidence="3" id="KW-0732">Signal</keyword>
<feature type="signal peptide" evidence="3">
    <location>
        <begin position="1"/>
        <end position="24"/>
    </location>
</feature>
<evidence type="ECO:0000256" key="3">
    <source>
        <dbReference type="SAM" id="SignalP"/>
    </source>
</evidence>
<name>A0ABW8RI12_9BACI</name>
<evidence type="ECO:0000313" key="5">
    <source>
        <dbReference type="Proteomes" id="UP001623041"/>
    </source>
</evidence>
<dbReference type="SUPFAM" id="SSF53850">
    <property type="entry name" value="Periplasmic binding protein-like II"/>
    <property type="match status" value="1"/>
</dbReference>
<sequence length="432" mass="48475">MEKSVKRLGILLLGLMLIVMSACSKTSSQSETAKGEIVIKFPHYYVGTDPHAQWFNKVVDKFNTDHKGKIKVVTEEIAGEQNYVDKMKLLLQSGDLPDIGMSPLGLLDLAYKAGKAVDLTPYLDEDGEFKSQFDPKSLEVNTFDGKVYGFPTFRGMMQYYYNKELFEKAGIKQPAQTWDELFSQFDTLKAAGITPVSMDTAETGWLTSLWFNAMIGSHSPEGLEFMNTYFPKDFNKPYIVDSLEKIQTMFKKYTTKDAVGAKYDTAAMHFLNGETAMIANGPWMIGDFSDTKKAKKGLDKQIGVALFPENTLFNSPEKGYFVLSKDKKQADAAVEFLKFLVSPEHQKELLVLKGELPDSPKVEITDDVKQKFPILADFLGQSANAKNEILYYQKTWHNNVQNEVSNIYPALANGQLTPKEAAQKLTEAAQKN</sequence>
<accession>A0ABW8RI12</accession>
<evidence type="ECO:0000256" key="1">
    <source>
        <dbReference type="ARBA" id="ARBA00008520"/>
    </source>
</evidence>
<dbReference type="Gene3D" id="3.40.190.10">
    <property type="entry name" value="Periplasmic binding protein-like II"/>
    <property type="match status" value="2"/>
</dbReference>
<organism evidence="4 5">
    <name type="scientific">Bacillus salipaludis</name>
    <dbReference type="NCBI Taxonomy" id="2547811"/>
    <lineage>
        <taxon>Bacteria</taxon>
        <taxon>Bacillati</taxon>
        <taxon>Bacillota</taxon>
        <taxon>Bacilli</taxon>
        <taxon>Bacillales</taxon>
        <taxon>Bacillaceae</taxon>
        <taxon>Bacillus</taxon>
    </lineage>
</organism>
<evidence type="ECO:0000256" key="2">
    <source>
        <dbReference type="ARBA" id="ARBA00022448"/>
    </source>
</evidence>
<gene>
    <name evidence="4" type="ORF">ACJEBI_16750</name>
</gene>
<dbReference type="RefSeq" id="WP_406581668.1">
    <property type="nucleotide sequence ID" value="NZ_JBJHQH010000012.1"/>
</dbReference>
<comment type="similarity">
    <text evidence="1">Belongs to the bacterial solute-binding protein 1 family.</text>
</comment>
<evidence type="ECO:0000313" key="4">
    <source>
        <dbReference type="EMBL" id="MFK9093121.1"/>
    </source>
</evidence>
<dbReference type="InterPro" id="IPR050490">
    <property type="entry name" value="Bact_solute-bd_prot1"/>
</dbReference>
<reference evidence="4 5" key="1">
    <citation type="submission" date="2024-11" db="EMBL/GenBank/DDBJ databases">
        <authorList>
            <person name="Lucas J.A."/>
        </authorList>
    </citation>
    <scope>NUCLEOTIDE SEQUENCE [LARGE SCALE GENOMIC DNA]</scope>
    <source>
        <strain evidence="4 5">Z 5.4</strain>
    </source>
</reference>
<keyword evidence="2" id="KW-0813">Transport</keyword>
<dbReference type="Pfam" id="PF13416">
    <property type="entry name" value="SBP_bac_8"/>
    <property type="match status" value="1"/>
</dbReference>
<protein>
    <submittedName>
        <fullName evidence="4">ABC transporter substrate-binding protein</fullName>
    </submittedName>
</protein>
<dbReference type="PANTHER" id="PTHR43649:SF29">
    <property type="entry name" value="OSMOPROTECTIVE COMPOUNDS-BINDING PROTEIN GGTB"/>
    <property type="match status" value="1"/>
</dbReference>
<comment type="caution">
    <text evidence="4">The sequence shown here is derived from an EMBL/GenBank/DDBJ whole genome shotgun (WGS) entry which is preliminary data.</text>
</comment>
<dbReference type="Proteomes" id="UP001623041">
    <property type="component" value="Unassembled WGS sequence"/>
</dbReference>